<dbReference type="EMBL" id="QUAL01000152">
    <property type="protein sequence ID" value="RIQ21223.1"/>
    <property type="molecule type" value="Genomic_DNA"/>
</dbReference>
<dbReference type="SUPFAM" id="SSF52980">
    <property type="entry name" value="Restriction endonuclease-like"/>
    <property type="match status" value="1"/>
</dbReference>
<dbReference type="InterPro" id="IPR011335">
    <property type="entry name" value="Restrct_endonuc-II-like"/>
</dbReference>
<protein>
    <recommendedName>
        <fullName evidence="3">DUF559 domain-containing protein</fullName>
    </recommendedName>
</protein>
<evidence type="ECO:0000313" key="1">
    <source>
        <dbReference type="EMBL" id="RIQ21223.1"/>
    </source>
</evidence>
<evidence type="ECO:0000313" key="2">
    <source>
        <dbReference type="Proteomes" id="UP000284057"/>
    </source>
</evidence>
<dbReference type="Proteomes" id="UP000284057">
    <property type="component" value="Unassembled WGS sequence"/>
</dbReference>
<accession>A0A418KPC1</accession>
<sequence length="307" mass="33436">MTVPEELLRLAAAQDGLVTRRQALSSGMTPASIRHVLGPGRRWQRLARGVYATFTGALGLRHQTRAALLHAGPSAMVTGGHACRAYGMRYVSSDAPLVVLVPWTTQPGPLRFALMRRVRKPPTPRIVGGFPVAPPERSVLDACVGARSLRTVRALLCEAVQTGLTTPERLAAELAGAQWDAARLARRALDDVRAGCRSAPECELRDVVAASSVIEEPAWNRPLHDTGGRPLIPDACWHEARVVVEIDSAEWHRLGDLVERTEQRRARYAASGWVVVPVSPRRLREEPAVVLAEIEAAVLAGRRRRAG</sequence>
<reference evidence="1 2" key="1">
    <citation type="submission" date="2018-09" db="EMBL/GenBank/DDBJ databases">
        <title>Isolation, diversity and antifungal activity of actinobacteria from wheat.</title>
        <authorList>
            <person name="Han C."/>
        </authorList>
    </citation>
    <scope>NUCLEOTIDE SEQUENCE [LARGE SCALE GENOMIC DNA]</scope>
    <source>
        <strain evidence="1 2">NEAU-YY265</strain>
    </source>
</reference>
<organism evidence="1 2">
    <name type="scientific">Jiangella rhizosphaerae</name>
    <dbReference type="NCBI Taxonomy" id="2293569"/>
    <lineage>
        <taxon>Bacteria</taxon>
        <taxon>Bacillati</taxon>
        <taxon>Actinomycetota</taxon>
        <taxon>Actinomycetes</taxon>
        <taxon>Jiangellales</taxon>
        <taxon>Jiangellaceae</taxon>
        <taxon>Jiangella</taxon>
    </lineage>
</organism>
<proteinExistence type="predicted"/>
<gene>
    <name evidence="1" type="ORF">DY240_15460</name>
</gene>
<evidence type="ECO:0008006" key="3">
    <source>
        <dbReference type="Google" id="ProtNLM"/>
    </source>
</evidence>
<comment type="caution">
    <text evidence="1">The sequence shown here is derived from an EMBL/GenBank/DDBJ whole genome shotgun (WGS) entry which is preliminary data.</text>
</comment>
<keyword evidence="2" id="KW-1185">Reference proteome</keyword>
<name>A0A418KPC1_9ACTN</name>
<dbReference type="AlphaFoldDB" id="A0A418KPC1"/>